<organism evidence="1 2">
    <name type="scientific">Vermiconidia calcicola</name>
    <dbReference type="NCBI Taxonomy" id="1690605"/>
    <lineage>
        <taxon>Eukaryota</taxon>
        <taxon>Fungi</taxon>
        <taxon>Dikarya</taxon>
        <taxon>Ascomycota</taxon>
        <taxon>Pezizomycotina</taxon>
        <taxon>Dothideomycetes</taxon>
        <taxon>Dothideomycetidae</taxon>
        <taxon>Mycosphaerellales</taxon>
        <taxon>Extremaceae</taxon>
        <taxon>Vermiconidia</taxon>
    </lineage>
</organism>
<protein>
    <submittedName>
        <fullName evidence="1">Uncharacterized protein</fullName>
    </submittedName>
</protein>
<evidence type="ECO:0000313" key="2">
    <source>
        <dbReference type="Proteomes" id="UP001281147"/>
    </source>
</evidence>
<gene>
    <name evidence="1" type="ORF">LTR37_017739</name>
</gene>
<proteinExistence type="predicted"/>
<keyword evidence="2" id="KW-1185">Reference proteome</keyword>
<dbReference type="EMBL" id="JAUTXU010000234">
    <property type="protein sequence ID" value="KAK3696909.1"/>
    <property type="molecule type" value="Genomic_DNA"/>
</dbReference>
<comment type="caution">
    <text evidence="1">The sequence shown here is derived from an EMBL/GenBank/DDBJ whole genome shotgun (WGS) entry which is preliminary data.</text>
</comment>
<reference evidence="1" key="1">
    <citation type="submission" date="2023-07" db="EMBL/GenBank/DDBJ databases">
        <title>Black Yeasts Isolated from many extreme environments.</title>
        <authorList>
            <person name="Coleine C."/>
            <person name="Stajich J.E."/>
            <person name="Selbmann L."/>
        </authorList>
    </citation>
    <scope>NUCLEOTIDE SEQUENCE</scope>
    <source>
        <strain evidence="1">CCFEE 5714</strain>
    </source>
</reference>
<evidence type="ECO:0000313" key="1">
    <source>
        <dbReference type="EMBL" id="KAK3696909.1"/>
    </source>
</evidence>
<sequence>MIHRSLHRSIRSITPWTSSNTCAACQCACGRRIFPNGSSTAPQRRRASSERQSPKVWNKTRTRKIVTPEDISEYEEDERKREEYKAAVSKEKSVYLLENIDRLHKEGKIEGTVLDAVEFLNEFSSLAQKTTVGASVDKQAYLDLVQQHDLIPFDIVVLTVGLLLRETDAELRRLGKMLLFSASRAGNSHATIRIMNHALLQSHDQPNVFHSSELEGPKAHLRQLASDGQEYRAMVLEGKIAYAMGKVDYAIQLWTDAMEAAVAAADEGKRQRVEGAMRGKWTGWDLTDLSAPWVELQNVHLLRRHYKKAKWAIDIGCEQDDPTSHYAAACSEKQLDDNGQHIGTSTWLYHMTKAAASGYVKAMHELGVWYASSGWRYIEDEPPDHVKPTPFDRYPPDSETTEAASLWSKARSAMGLAPLTQKNLKDSVFHTAAFPSTAHERLQMALQWLDIAMGYLYAPSFLVAARLRLEKTLWAQATAPKDAIELDEKRYEYATKADFKAGRRTEQPETSVERDPPNPSYDQEQARNLVREIFYAQAAFETRMKLLRENEQARRSKKLRTQPQVTEAPEYEWEMPKETPAELRKWYRYPEIRQQFMDDKQGILYDDALDINLIVEARKICENQGWDIYAEWDGGLLYRHGMSGRVAGDGGKS</sequence>
<name>A0ACC3MK44_9PEZI</name>
<accession>A0ACC3MK44</accession>
<dbReference type="Proteomes" id="UP001281147">
    <property type="component" value="Unassembled WGS sequence"/>
</dbReference>